<feature type="region of interest" description="Disordered" evidence="1">
    <location>
        <begin position="55"/>
        <end position="90"/>
    </location>
</feature>
<evidence type="ECO:0000313" key="2">
    <source>
        <dbReference type="EMBL" id="CAD8136805.1"/>
    </source>
</evidence>
<feature type="compositionally biased region" description="Basic and acidic residues" evidence="1">
    <location>
        <begin position="81"/>
        <end position="90"/>
    </location>
</feature>
<gene>
    <name evidence="2" type="ORF">POCTA_138.1.T0080035</name>
</gene>
<organism evidence="2 3">
    <name type="scientific">Paramecium octaurelia</name>
    <dbReference type="NCBI Taxonomy" id="43137"/>
    <lineage>
        <taxon>Eukaryota</taxon>
        <taxon>Sar</taxon>
        <taxon>Alveolata</taxon>
        <taxon>Ciliophora</taxon>
        <taxon>Intramacronucleata</taxon>
        <taxon>Oligohymenophorea</taxon>
        <taxon>Peniculida</taxon>
        <taxon>Parameciidae</taxon>
        <taxon>Paramecium</taxon>
    </lineage>
</organism>
<dbReference type="AlphaFoldDB" id="A0A8S1SAB1"/>
<evidence type="ECO:0000256" key="1">
    <source>
        <dbReference type="SAM" id="MobiDB-lite"/>
    </source>
</evidence>
<proteinExistence type="predicted"/>
<comment type="caution">
    <text evidence="2">The sequence shown here is derived from an EMBL/GenBank/DDBJ whole genome shotgun (WGS) entry which is preliminary data.</text>
</comment>
<feature type="compositionally biased region" description="Basic and acidic residues" evidence="1">
    <location>
        <begin position="107"/>
        <end position="121"/>
    </location>
</feature>
<reference evidence="2" key="1">
    <citation type="submission" date="2021-01" db="EMBL/GenBank/DDBJ databases">
        <authorList>
            <consortium name="Genoscope - CEA"/>
            <person name="William W."/>
        </authorList>
    </citation>
    <scope>NUCLEOTIDE SEQUENCE</scope>
</reference>
<name>A0A8S1SAB1_PAROT</name>
<dbReference type="Proteomes" id="UP000683925">
    <property type="component" value="Unassembled WGS sequence"/>
</dbReference>
<feature type="region of interest" description="Disordered" evidence="1">
    <location>
        <begin position="102"/>
        <end position="121"/>
    </location>
</feature>
<protein>
    <submittedName>
        <fullName evidence="2">Uncharacterized protein</fullName>
    </submittedName>
</protein>
<sequence length="121" mass="14647">MKVKNKPIYITRLMMMLIYQTKSGRVEVWIETLYRIYHEQDYDLVVMRKCRKEKAQEKEENQSQIPEENAVLMLQQSDAQVMDRTDKRVKETEQEFKQFVQEMANQEESRQLERQGGPQDK</sequence>
<evidence type="ECO:0000313" key="3">
    <source>
        <dbReference type="Proteomes" id="UP000683925"/>
    </source>
</evidence>
<dbReference type="EMBL" id="CAJJDP010000007">
    <property type="protein sequence ID" value="CAD8136805.1"/>
    <property type="molecule type" value="Genomic_DNA"/>
</dbReference>
<keyword evidence="3" id="KW-1185">Reference proteome</keyword>
<accession>A0A8S1SAB1</accession>